<evidence type="ECO:0000256" key="3">
    <source>
        <dbReference type="ARBA" id="ARBA00022679"/>
    </source>
</evidence>
<dbReference type="AlphaFoldDB" id="A0A818VF06"/>
<dbReference type="Pfam" id="PF21089">
    <property type="entry name" value="PKS_DH_N"/>
    <property type="match status" value="1"/>
</dbReference>
<dbReference type="InterPro" id="IPR042104">
    <property type="entry name" value="PKS_dehydratase_sf"/>
</dbReference>
<comment type="caution">
    <text evidence="7">The sequence shown here is derived from an EMBL/GenBank/DDBJ whole genome shotgun (WGS) entry which is preliminary data.</text>
</comment>
<dbReference type="SMART" id="SM00826">
    <property type="entry name" value="PKS_DH"/>
    <property type="match status" value="1"/>
</dbReference>
<dbReference type="InterPro" id="IPR014030">
    <property type="entry name" value="Ketoacyl_synth_N"/>
</dbReference>
<keyword evidence="2" id="KW-0597">Phosphoprotein</keyword>
<dbReference type="PANTHER" id="PTHR43775">
    <property type="entry name" value="FATTY ACID SYNTHASE"/>
    <property type="match status" value="1"/>
</dbReference>
<dbReference type="Gene3D" id="3.40.47.10">
    <property type="match status" value="2"/>
</dbReference>
<evidence type="ECO:0000256" key="2">
    <source>
        <dbReference type="ARBA" id="ARBA00022553"/>
    </source>
</evidence>
<dbReference type="InterPro" id="IPR018201">
    <property type="entry name" value="Ketoacyl_synth_AS"/>
</dbReference>
<dbReference type="SMART" id="SM00827">
    <property type="entry name" value="PKS_AT"/>
    <property type="match status" value="1"/>
</dbReference>
<dbReference type="InterPro" id="IPR001227">
    <property type="entry name" value="Ac_transferase_dom_sf"/>
</dbReference>
<accession>A0A818VF06</accession>
<evidence type="ECO:0000259" key="6">
    <source>
        <dbReference type="PROSITE" id="PS52019"/>
    </source>
</evidence>
<dbReference type="Gene3D" id="3.10.129.110">
    <property type="entry name" value="Polyketide synthase dehydratase"/>
    <property type="match status" value="1"/>
</dbReference>
<dbReference type="PANTHER" id="PTHR43775:SF37">
    <property type="entry name" value="SI:DKEY-61P9.11"/>
    <property type="match status" value="1"/>
</dbReference>
<dbReference type="CDD" id="cd00833">
    <property type="entry name" value="PKS"/>
    <property type="match status" value="1"/>
</dbReference>
<feature type="domain" description="PKS/mFAS DH" evidence="6">
    <location>
        <begin position="688"/>
        <end position="868"/>
    </location>
</feature>
<evidence type="ECO:0000313" key="7">
    <source>
        <dbReference type="EMBL" id="CAF3707886.1"/>
    </source>
</evidence>
<evidence type="ECO:0000313" key="8">
    <source>
        <dbReference type="Proteomes" id="UP000663881"/>
    </source>
</evidence>
<dbReference type="InterPro" id="IPR020807">
    <property type="entry name" value="PKS_DH"/>
</dbReference>
<evidence type="ECO:0000256" key="1">
    <source>
        <dbReference type="ARBA" id="ARBA00022450"/>
    </source>
</evidence>
<protein>
    <recommendedName>
        <fullName evidence="9">Polyketide synthase</fullName>
    </recommendedName>
</protein>
<dbReference type="SUPFAM" id="SSF52151">
    <property type="entry name" value="FabD/lysophospholipase-like"/>
    <property type="match status" value="1"/>
</dbReference>
<dbReference type="InterPro" id="IPR016035">
    <property type="entry name" value="Acyl_Trfase/lysoPLipase"/>
</dbReference>
<dbReference type="Gene3D" id="3.40.366.10">
    <property type="entry name" value="Malonyl-Coenzyme A Acyl Carrier Protein, domain 2"/>
    <property type="match status" value="1"/>
</dbReference>
<dbReference type="InterPro" id="IPR020841">
    <property type="entry name" value="PKS_Beta-ketoAc_synthase_dom"/>
</dbReference>
<dbReference type="PROSITE" id="PS52004">
    <property type="entry name" value="KS3_2"/>
    <property type="match status" value="1"/>
</dbReference>
<comment type="caution">
    <text evidence="4">Lacks conserved residue(s) required for the propagation of feature annotation.</text>
</comment>
<evidence type="ECO:0000259" key="5">
    <source>
        <dbReference type="PROSITE" id="PS52004"/>
    </source>
</evidence>
<dbReference type="PROSITE" id="PS00606">
    <property type="entry name" value="KS3_1"/>
    <property type="match status" value="1"/>
</dbReference>
<dbReference type="GO" id="GO:0004315">
    <property type="term" value="F:3-oxoacyl-[acyl-carrier-protein] synthase activity"/>
    <property type="evidence" value="ECO:0007669"/>
    <property type="project" value="InterPro"/>
</dbReference>
<dbReference type="Pfam" id="PF00109">
    <property type="entry name" value="ketoacyl-synt"/>
    <property type="match status" value="1"/>
</dbReference>
<dbReference type="InterPro" id="IPR049900">
    <property type="entry name" value="PKS_mFAS_DH"/>
</dbReference>
<dbReference type="SMART" id="SM00825">
    <property type="entry name" value="PKS_KS"/>
    <property type="match status" value="1"/>
</dbReference>
<evidence type="ECO:0000256" key="4">
    <source>
        <dbReference type="PROSITE-ProRule" id="PRU01363"/>
    </source>
</evidence>
<dbReference type="Pfam" id="PF00698">
    <property type="entry name" value="Acyl_transf_1"/>
    <property type="match status" value="1"/>
</dbReference>
<dbReference type="GO" id="GO:0004312">
    <property type="term" value="F:fatty acid synthase activity"/>
    <property type="evidence" value="ECO:0007669"/>
    <property type="project" value="TreeGrafter"/>
</dbReference>
<dbReference type="InterPro" id="IPR014031">
    <property type="entry name" value="Ketoacyl_synth_C"/>
</dbReference>
<dbReference type="InterPro" id="IPR016039">
    <property type="entry name" value="Thiolase-like"/>
</dbReference>
<keyword evidence="1" id="KW-0596">Phosphopantetheine</keyword>
<dbReference type="Pfam" id="PF02801">
    <property type="entry name" value="Ketoacyl-synt_C"/>
    <property type="match status" value="1"/>
</dbReference>
<dbReference type="EMBL" id="CAJOAY010000640">
    <property type="protein sequence ID" value="CAF3707886.1"/>
    <property type="molecule type" value="Genomic_DNA"/>
</dbReference>
<organism evidence="7 8">
    <name type="scientific">Adineta steineri</name>
    <dbReference type="NCBI Taxonomy" id="433720"/>
    <lineage>
        <taxon>Eukaryota</taxon>
        <taxon>Metazoa</taxon>
        <taxon>Spiralia</taxon>
        <taxon>Gnathifera</taxon>
        <taxon>Rotifera</taxon>
        <taxon>Eurotatoria</taxon>
        <taxon>Bdelloidea</taxon>
        <taxon>Adinetida</taxon>
        <taxon>Adinetidae</taxon>
        <taxon>Adineta</taxon>
    </lineage>
</organism>
<sequence>MATINNNSTSLEPIALIGMSCEFAGDIHSPNDLWDALKESRDVGSETPIDRFDLESFTAHMINMDNNGQLRQKLFRAGYFMSNQQWDMFESSFFDLSDAEAGSVDPCHRLLMLKFVHLLDDAGYSVERINGTKTSVHIGQFSTDHAVAAARMKPEHGSRFYGSDGLLYNASAHLSYHFNLHGPNVSLDVACSSSLEALHMGVQCLRTNEANMAVCDDGLALLLLKQLSDAERDGDPIEANCLDRFFNRSNLDPPLLLDLIKSNLGHTAGAAGVISLIKVAMCMYHRGITANMQFTSLNPEIDAQKYNLHILQNFVPFPTLPNNEKIAIGVNSFETVGSTTHCIIEEYQPINKTSIENGHIDDGNHIKSKQYFIFIFSNHNDDHQAFLQRISQQLLLKRTISYQHSAILIFISYQQSQEQMNVFLTEQISPDFSIISRPTKPLAQKICFVFSDQGPQWLCMGGQLYESEPLFNKWINLIDGEMTKINNESRINDTNIAQPPLFAIQVALAALLVSWNIYSSFIISHSAGDQTAAFVAGRLTLEETVRILALSMSEEEVENKLLKGIEHLACIAVVNSPRSSNVRQTVRFYDAIAAIIKDEAANVFLEISPHPVLAKSIRECCKLTNQQQSSPLILLTLKRKEDEQITLLTSLAQFTTSSHVWQQYFHTRQILPLKNHAEYFDNFPLYKFHLSPCWYESKDSAIQRLANRIPTHPILGIPQHAFLKDHKIQDAILFPAVAYLELAIAACHQLFSSKEDDDQQQLTLIFEDVNFIKALILNEHELMEVFIQIIMPMREWYIIFCNQDNLNKYSLNQFTLHAQGKIEIDSKQQKSLTIPDRWTIQDIRSAYAHLSTRAYQYGTSFEKNQNIT</sequence>
<dbReference type="Proteomes" id="UP000663881">
    <property type="component" value="Unassembled WGS sequence"/>
</dbReference>
<keyword evidence="3" id="KW-0808">Transferase</keyword>
<proteinExistence type="predicted"/>
<dbReference type="PROSITE" id="PS52019">
    <property type="entry name" value="PKS_MFAS_DH"/>
    <property type="match status" value="1"/>
</dbReference>
<evidence type="ECO:0008006" key="9">
    <source>
        <dbReference type="Google" id="ProtNLM"/>
    </source>
</evidence>
<name>A0A818VF06_9BILA</name>
<dbReference type="InterPro" id="IPR050091">
    <property type="entry name" value="PKS_NRPS_Biosynth_Enz"/>
</dbReference>
<dbReference type="InterPro" id="IPR049552">
    <property type="entry name" value="PKS_DH_N"/>
</dbReference>
<feature type="region of interest" description="N-terminal hotdog fold" evidence="4">
    <location>
        <begin position="688"/>
        <end position="829"/>
    </location>
</feature>
<feature type="domain" description="Ketosynthase family 3 (KS3)" evidence="5">
    <location>
        <begin position="11"/>
        <end position="346"/>
    </location>
</feature>
<feature type="region of interest" description="C-terminal hotdog fold" evidence="4">
    <location>
        <begin position="839"/>
        <end position="868"/>
    </location>
</feature>
<dbReference type="InterPro" id="IPR014043">
    <property type="entry name" value="Acyl_transferase_dom"/>
</dbReference>
<dbReference type="GO" id="GO:0006633">
    <property type="term" value="P:fatty acid biosynthetic process"/>
    <property type="evidence" value="ECO:0007669"/>
    <property type="project" value="InterPro"/>
</dbReference>
<gene>
    <name evidence="7" type="ORF">OKA104_LOCUS12966</name>
</gene>
<reference evidence="7" key="1">
    <citation type="submission" date="2021-02" db="EMBL/GenBank/DDBJ databases">
        <authorList>
            <person name="Nowell W R."/>
        </authorList>
    </citation>
    <scope>NUCLEOTIDE SEQUENCE</scope>
</reference>
<dbReference type="SUPFAM" id="SSF53901">
    <property type="entry name" value="Thiolase-like"/>
    <property type="match status" value="2"/>
</dbReference>